<keyword evidence="2" id="KW-1185">Reference proteome</keyword>
<comment type="caution">
    <text evidence="1">The sequence shown here is derived from an EMBL/GenBank/DDBJ whole genome shotgun (WGS) entry which is preliminary data.</text>
</comment>
<reference evidence="2" key="1">
    <citation type="journal article" date="2023" name="Nat. Plants">
        <title>Single-cell RNA sequencing provides a high-resolution roadmap for understanding the multicellular compartmentation of specialized metabolism.</title>
        <authorList>
            <person name="Sun S."/>
            <person name="Shen X."/>
            <person name="Li Y."/>
            <person name="Li Y."/>
            <person name="Wang S."/>
            <person name="Li R."/>
            <person name="Zhang H."/>
            <person name="Shen G."/>
            <person name="Guo B."/>
            <person name="Wei J."/>
            <person name="Xu J."/>
            <person name="St-Pierre B."/>
            <person name="Chen S."/>
            <person name="Sun C."/>
        </authorList>
    </citation>
    <scope>NUCLEOTIDE SEQUENCE [LARGE SCALE GENOMIC DNA]</scope>
</reference>
<protein>
    <submittedName>
        <fullName evidence="1">Uncharacterized protein</fullName>
    </submittedName>
</protein>
<sequence length="1268" mass="143611">MTSDMPPIMAQSIRSSRSSFGSSNGFETPSHSSFSAANGDDYDSDGSNFAPPTPTTLSSALPPELAAAIPLIDKFQVEAFLRAMQKQINSAGKRGFFSKKSSGSHGREKFTFEDMLCFQKEPIPTSLLKINNDLISRATKLFQIILKYIGVDSSERVTPASLDERIEFVGKLYKQALKRSELRDELFAQISKQTRNNPDRQCLIKAWELMYLCASCMPPSKEIGGYLSQYIHDVAHGAVTDSEVQVLALNTLNSLKRSVKAGPRHTIPGHEEIEALLTGRKLTTIVFFLDETFEEIAYDMTTTVTDAVEELAGIIKLTSHNSFSLFECRKVVTGSKSPDLGNEEYIGLDDNKYIGDLLADFKASKDRSKGEILHCKLIFKKKLFRESDEAVTDPMFVQLSYVQLQHDYILGNYPVGKDDAAQLSALQILVEIGYLVGPESCTDWTSLLERFLPRQIAITRAKREWESDILSRYRSMENFTKDDARQQFLRILRTLPYGNSVFFAVRKIDDPIGLLPGKIILGINKRGVHFFRPVPKEYLHSAELRDIMQFGSSNTAVFFKMRVAGVLHIFQFETRQGEEICVALQTHINDVMLRRYSKARSAANGSVNGDVSSNNHKPLVSDTYEKRLQDLSRALEESEKKASQLLEDLHDKQRQEAVMKEELESLNDMLRSEKQNMAEVVTDRDKMRLLCHEKDSELQAVLLEKRSTEMKLAKLSSQGLENNMRKELVEANTQMLNKIQDELKARNMELQAAEEAKRKILGEKLSLEERISRLEKKKGDEVETLQKNIEQERRALRLKVSQLEKKLEEVTENLASTQAALSAKEAELSVLQNNLKELEELREMKEDIDRKNEQTAAILKMQGAQLAEMESLYKEEQVLRKRYFNMIEDMKGKIRVYCRLRPLSEKEEAEKERNALICVDEFTVQHLWKDDTKQHMYDRVFDGFATQEDVFEDTRYLVQSAVDGYNVCIFAYGQTGSGKTFTIYGSDNNPGLTPRATTELFKILKRDNNKFSFSLKAYMVELYQDTLIDLLLPKNAKRPKLDIKKDSKGMVSVENVTVVSISTYEELKTIIQRGSEQRHTTGTLMNEQSSRSHLILSVVIESTNLQTQSVARGKLSFVDLAGSERVKKSGSAGSQLKEAQSINKSLSALGDVISALSSGGQHIPYRNHKLTMLMSDSLGGNAKTLMFVNISPAESNLDETYNSLMYASRVRSIVNDPSKNVSSKEVARLKKLVAYWKEQAGRRGDEEELEEIQEERAPREKADGRHSM</sequence>
<accession>A0ACC0CGI4</accession>
<proteinExistence type="predicted"/>
<organism evidence="1 2">
    <name type="scientific">Catharanthus roseus</name>
    <name type="common">Madagascar periwinkle</name>
    <name type="synonym">Vinca rosea</name>
    <dbReference type="NCBI Taxonomy" id="4058"/>
    <lineage>
        <taxon>Eukaryota</taxon>
        <taxon>Viridiplantae</taxon>
        <taxon>Streptophyta</taxon>
        <taxon>Embryophyta</taxon>
        <taxon>Tracheophyta</taxon>
        <taxon>Spermatophyta</taxon>
        <taxon>Magnoliopsida</taxon>
        <taxon>eudicotyledons</taxon>
        <taxon>Gunneridae</taxon>
        <taxon>Pentapetalae</taxon>
        <taxon>asterids</taxon>
        <taxon>lamiids</taxon>
        <taxon>Gentianales</taxon>
        <taxon>Apocynaceae</taxon>
        <taxon>Rauvolfioideae</taxon>
        <taxon>Vinceae</taxon>
        <taxon>Catharanthinae</taxon>
        <taxon>Catharanthus</taxon>
    </lineage>
</organism>
<evidence type="ECO:0000313" key="2">
    <source>
        <dbReference type="Proteomes" id="UP001060085"/>
    </source>
</evidence>
<evidence type="ECO:0000313" key="1">
    <source>
        <dbReference type="EMBL" id="KAI5683878.1"/>
    </source>
</evidence>
<dbReference type="EMBL" id="CM044701">
    <property type="protein sequence ID" value="KAI5683878.1"/>
    <property type="molecule type" value="Genomic_DNA"/>
</dbReference>
<name>A0ACC0CGI4_CATRO</name>
<dbReference type="Proteomes" id="UP001060085">
    <property type="component" value="Linkage Group LG01"/>
</dbReference>
<gene>
    <name evidence="1" type="ORF">M9H77_05106</name>
</gene>